<name>A0ACC2K9X6_PERAE</name>
<keyword evidence="2" id="KW-1185">Reference proteome</keyword>
<organism evidence="1 2">
    <name type="scientific">Persea americana</name>
    <name type="common">Avocado</name>
    <dbReference type="NCBI Taxonomy" id="3435"/>
    <lineage>
        <taxon>Eukaryota</taxon>
        <taxon>Viridiplantae</taxon>
        <taxon>Streptophyta</taxon>
        <taxon>Embryophyta</taxon>
        <taxon>Tracheophyta</taxon>
        <taxon>Spermatophyta</taxon>
        <taxon>Magnoliopsida</taxon>
        <taxon>Magnoliidae</taxon>
        <taxon>Laurales</taxon>
        <taxon>Lauraceae</taxon>
        <taxon>Persea</taxon>
    </lineage>
</organism>
<evidence type="ECO:0000313" key="2">
    <source>
        <dbReference type="Proteomes" id="UP001234297"/>
    </source>
</evidence>
<accession>A0ACC2K9X6</accession>
<protein>
    <submittedName>
        <fullName evidence="1">Uncharacterized protein</fullName>
    </submittedName>
</protein>
<comment type="caution">
    <text evidence="1">The sequence shown here is derived from an EMBL/GenBank/DDBJ whole genome shotgun (WGS) entry which is preliminary data.</text>
</comment>
<reference evidence="1 2" key="1">
    <citation type="journal article" date="2022" name="Hortic Res">
        <title>A haplotype resolved chromosomal level avocado genome allows analysis of novel avocado genes.</title>
        <authorList>
            <person name="Nath O."/>
            <person name="Fletcher S.J."/>
            <person name="Hayward A."/>
            <person name="Shaw L.M."/>
            <person name="Masouleh A.K."/>
            <person name="Furtado A."/>
            <person name="Henry R.J."/>
            <person name="Mitter N."/>
        </authorList>
    </citation>
    <scope>NUCLEOTIDE SEQUENCE [LARGE SCALE GENOMIC DNA]</scope>
    <source>
        <strain evidence="2">cv. Hass</strain>
    </source>
</reference>
<dbReference type="Proteomes" id="UP001234297">
    <property type="component" value="Chromosome 4"/>
</dbReference>
<sequence>MAKPSKRSRYVLETVFCNQKFLFPSCSAQQHFSKGQSSIKGVHPYKHTRKKDREAPSGLTPEGIAAWFVVISARSARAAARSFHTNLRTSFLPYEEIFCILFPSVVLVLSYILTHASFSPSTKKRLISVRSPTSAESNLWGALFFIISSLTFAPLLLEDVERCASLVCF</sequence>
<dbReference type="EMBL" id="CM056812">
    <property type="protein sequence ID" value="KAJ8617868.1"/>
    <property type="molecule type" value="Genomic_DNA"/>
</dbReference>
<gene>
    <name evidence="1" type="ORF">MRB53_014054</name>
</gene>
<proteinExistence type="predicted"/>
<evidence type="ECO:0000313" key="1">
    <source>
        <dbReference type="EMBL" id="KAJ8617868.1"/>
    </source>
</evidence>